<dbReference type="OrthoDB" id="9810206at2"/>
<dbReference type="EMBL" id="MZMT01000033">
    <property type="protein sequence ID" value="PIO44216.1"/>
    <property type="molecule type" value="Genomic_DNA"/>
</dbReference>
<sequence>MERFQPPVALIARLFLAYIFVVEGWGKISNYAVTLDYMETNGVSAKLLPLVILTELGGGILIAAGFMTRYAAVALAGFCLLTAMLFHTDFDNFEQVINFNKNIAMTGGFLAVVAFGPGAWSVDGWRRRN</sequence>
<evidence type="ECO:0000256" key="3">
    <source>
        <dbReference type="ARBA" id="ARBA00022475"/>
    </source>
</evidence>
<dbReference type="RefSeq" id="WP_100003431.1">
    <property type="nucleotide sequence ID" value="NZ_CP017944.1"/>
</dbReference>
<keyword evidence="6 7" id="KW-0472">Membrane</keyword>
<feature type="transmembrane region" description="Helical" evidence="7">
    <location>
        <begin position="70"/>
        <end position="90"/>
    </location>
</feature>
<dbReference type="InterPro" id="IPR032808">
    <property type="entry name" value="DoxX"/>
</dbReference>
<dbReference type="Pfam" id="PF07681">
    <property type="entry name" value="DoxX"/>
    <property type="match status" value="1"/>
</dbReference>
<feature type="transmembrane region" description="Helical" evidence="7">
    <location>
        <begin position="47"/>
        <end position="64"/>
    </location>
</feature>
<keyword evidence="4 7" id="KW-0812">Transmembrane</keyword>
<keyword evidence="9" id="KW-1185">Reference proteome</keyword>
<evidence type="ECO:0000256" key="7">
    <source>
        <dbReference type="SAM" id="Phobius"/>
    </source>
</evidence>
<protein>
    <submittedName>
        <fullName evidence="8">DoxX family protein</fullName>
    </submittedName>
</protein>
<evidence type="ECO:0000256" key="1">
    <source>
        <dbReference type="ARBA" id="ARBA00004651"/>
    </source>
</evidence>
<comment type="subcellular location">
    <subcellularLocation>
        <location evidence="1">Cell membrane</location>
        <topology evidence="1">Multi-pass membrane protein</topology>
    </subcellularLocation>
</comment>
<dbReference type="Proteomes" id="UP000232163">
    <property type="component" value="Unassembled WGS sequence"/>
</dbReference>
<evidence type="ECO:0000313" key="8">
    <source>
        <dbReference type="EMBL" id="PIO44216.1"/>
    </source>
</evidence>
<dbReference type="InterPro" id="IPR051907">
    <property type="entry name" value="DoxX-like_oxidoreductase"/>
</dbReference>
<feature type="transmembrane region" description="Helical" evidence="7">
    <location>
        <begin position="6"/>
        <end position="26"/>
    </location>
</feature>
<evidence type="ECO:0000313" key="9">
    <source>
        <dbReference type="Proteomes" id="UP000232163"/>
    </source>
</evidence>
<evidence type="ECO:0000256" key="4">
    <source>
        <dbReference type="ARBA" id="ARBA00022692"/>
    </source>
</evidence>
<keyword evidence="3" id="KW-1003">Cell membrane</keyword>
<evidence type="ECO:0000256" key="5">
    <source>
        <dbReference type="ARBA" id="ARBA00022989"/>
    </source>
</evidence>
<name>A0A2N9VXJ8_9HYPH</name>
<evidence type="ECO:0000256" key="6">
    <source>
        <dbReference type="ARBA" id="ARBA00023136"/>
    </source>
</evidence>
<accession>A0A2N9VXJ8</accession>
<organism evidence="8 9">
    <name type="scientific">Phyllobacterium zundukense</name>
    <dbReference type="NCBI Taxonomy" id="1867719"/>
    <lineage>
        <taxon>Bacteria</taxon>
        <taxon>Pseudomonadati</taxon>
        <taxon>Pseudomonadota</taxon>
        <taxon>Alphaproteobacteria</taxon>
        <taxon>Hyphomicrobiales</taxon>
        <taxon>Phyllobacteriaceae</taxon>
        <taxon>Phyllobacterium</taxon>
    </lineage>
</organism>
<gene>
    <name evidence="8" type="ORF">B5P45_13100</name>
</gene>
<dbReference type="KEGG" id="pht:BLM14_27895"/>
<dbReference type="PANTHER" id="PTHR33452:SF1">
    <property type="entry name" value="INNER MEMBRANE PROTEIN YPHA-RELATED"/>
    <property type="match status" value="1"/>
</dbReference>
<dbReference type="GO" id="GO:0005886">
    <property type="term" value="C:plasma membrane"/>
    <property type="evidence" value="ECO:0007669"/>
    <property type="project" value="UniProtKB-SubCell"/>
</dbReference>
<evidence type="ECO:0000256" key="2">
    <source>
        <dbReference type="ARBA" id="ARBA00006679"/>
    </source>
</evidence>
<dbReference type="AlphaFoldDB" id="A0A2N9VXJ8"/>
<keyword evidence="5 7" id="KW-1133">Transmembrane helix</keyword>
<reference evidence="9" key="1">
    <citation type="journal article" date="2017" name="Int J Environ Stud">
        <title>Does the Miocene-Pliocene relict legume Oxytropis triphylla form nitrogen-fixing nodules with a combination of bacterial strains?</title>
        <authorList>
            <person name="Safronova V."/>
            <person name="Belimov A."/>
            <person name="Sazanova A."/>
            <person name="Kuznetsova I."/>
            <person name="Popova J."/>
            <person name="Andronov E."/>
            <person name="Verkhozina A."/>
            <person name="Tikhonovich I."/>
        </authorList>
    </citation>
    <scope>NUCLEOTIDE SEQUENCE [LARGE SCALE GENOMIC DNA]</scope>
    <source>
        <strain evidence="9">Tri-38</strain>
    </source>
</reference>
<feature type="transmembrane region" description="Helical" evidence="7">
    <location>
        <begin position="102"/>
        <end position="120"/>
    </location>
</feature>
<dbReference type="PANTHER" id="PTHR33452">
    <property type="entry name" value="OXIDOREDUCTASE CATD-RELATED"/>
    <property type="match status" value="1"/>
</dbReference>
<comment type="similarity">
    <text evidence="2">Belongs to the DoxX family.</text>
</comment>
<proteinExistence type="inferred from homology"/>
<comment type="caution">
    <text evidence="8">The sequence shown here is derived from an EMBL/GenBank/DDBJ whole genome shotgun (WGS) entry which is preliminary data.</text>
</comment>